<evidence type="ECO:0000256" key="3">
    <source>
        <dbReference type="ARBA" id="ARBA00023002"/>
    </source>
</evidence>
<keyword evidence="3" id="KW-0560">Oxidoreductase</keyword>
<accession>A0A9P9WCE1</accession>
<keyword evidence="4 5" id="KW-0408">Iron</keyword>
<evidence type="ECO:0008006" key="8">
    <source>
        <dbReference type="Google" id="ProtNLM"/>
    </source>
</evidence>
<dbReference type="InterPro" id="IPR004294">
    <property type="entry name" value="Carotenoid_Oase"/>
</dbReference>
<organism evidence="6 7">
    <name type="scientific">Neoarthrinium moseri</name>
    <dbReference type="NCBI Taxonomy" id="1658444"/>
    <lineage>
        <taxon>Eukaryota</taxon>
        <taxon>Fungi</taxon>
        <taxon>Dikarya</taxon>
        <taxon>Ascomycota</taxon>
        <taxon>Pezizomycotina</taxon>
        <taxon>Sordariomycetes</taxon>
        <taxon>Xylariomycetidae</taxon>
        <taxon>Amphisphaeriales</taxon>
        <taxon>Apiosporaceae</taxon>
        <taxon>Neoarthrinium</taxon>
    </lineage>
</organism>
<dbReference type="PANTHER" id="PTHR10543">
    <property type="entry name" value="BETA-CAROTENE DIOXYGENASE"/>
    <property type="match status" value="1"/>
</dbReference>
<dbReference type="GO" id="GO:0046872">
    <property type="term" value="F:metal ion binding"/>
    <property type="evidence" value="ECO:0007669"/>
    <property type="project" value="UniProtKB-KW"/>
</dbReference>
<protein>
    <recommendedName>
        <fullName evidence="8">Lignostilbene dioxygenase</fullName>
    </recommendedName>
</protein>
<comment type="cofactor">
    <cofactor evidence="5">
        <name>Fe(2+)</name>
        <dbReference type="ChEBI" id="CHEBI:29033"/>
    </cofactor>
    <text evidence="5">Binds 1 Fe(2+) ion per subunit.</text>
</comment>
<dbReference type="GO" id="GO:0010436">
    <property type="term" value="F:carotenoid dioxygenase activity"/>
    <property type="evidence" value="ECO:0007669"/>
    <property type="project" value="TreeGrafter"/>
</dbReference>
<keyword evidence="2 5" id="KW-0479">Metal-binding</keyword>
<gene>
    <name evidence="6" type="ORF">JX265_011553</name>
</gene>
<proteinExistence type="inferred from homology"/>
<evidence type="ECO:0000256" key="1">
    <source>
        <dbReference type="ARBA" id="ARBA00006787"/>
    </source>
</evidence>
<feature type="binding site" evidence="5">
    <location>
        <position position="226"/>
    </location>
    <ligand>
        <name>Fe cation</name>
        <dbReference type="ChEBI" id="CHEBI:24875"/>
        <note>catalytic</note>
    </ligand>
</feature>
<evidence type="ECO:0000256" key="4">
    <source>
        <dbReference type="ARBA" id="ARBA00023004"/>
    </source>
</evidence>
<dbReference type="GO" id="GO:0016121">
    <property type="term" value="P:carotene catabolic process"/>
    <property type="evidence" value="ECO:0007669"/>
    <property type="project" value="TreeGrafter"/>
</dbReference>
<evidence type="ECO:0000313" key="7">
    <source>
        <dbReference type="Proteomes" id="UP000829685"/>
    </source>
</evidence>
<name>A0A9P9WCE1_9PEZI</name>
<evidence type="ECO:0000256" key="5">
    <source>
        <dbReference type="PIRSR" id="PIRSR604294-1"/>
    </source>
</evidence>
<sequence length="523" mass="58270">MAPPKPDNFGIEPTLPAAKGLANLGALGRVEGDMANLPVFGEIPQQIDGTFYRMMVDPFYPLMEGNPPVEGDGNMSVFRIHDGKVDLKVRYVDTERLRLERAANKRLFGLYRNPYTHHPCVRAAVDSTANTNLVHWSGHILALKEGGLPYAVDPDTLATRAYDPFKSPGKTFSAHPKVDPFSEELVVYGYEAKELGSDDVVTYSITRDGTVKDVQWNHAPWPAPIHDCAITTNFIILFMWPFQSDVNAMKGGGQHWKWTNDRNVTFQVIPRRADKVPSGWEVGESRVYQWTRNAFLVHSAAAWEDKSGKVYIETSRVYGNLFPDWASEADLPADPNPESDFVRWELDLSQPTNSTVPDPEVVVPLTSEFPRIDERLMGRKYNIIYLPVAAPDIPANGLPMITSLNALAKVDKAAGTTEFFKPGHPCVVEEPIFIPRSKSSPEGDGWILSMVQHIEQRSSDLVILDSRNFTKPIAIIKMPLYLRGQIHGNWVDAVDVGGAFKPLVRVPEPTKVSGRGALEPQVY</sequence>
<evidence type="ECO:0000313" key="6">
    <source>
        <dbReference type="EMBL" id="KAI1856594.1"/>
    </source>
</evidence>
<feature type="binding site" evidence="5">
    <location>
        <position position="175"/>
    </location>
    <ligand>
        <name>Fe cation</name>
        <dbReference type="ChEBI" id="CHEBI:24875"/>
        <note>catalytic</note>
    </ligand>
</feature>
<dbReference type="Pfam" id="PF03055">
    <property type="entry name" value="RPE65"/>
    <property type="match status" value="1"/>
</dbReference>
<dbReference type="Proteomes" id="UP000829685">
    <property type="component" value="Unassembled WGS sequence"/>
</dbReference>
<dbReference type="AlphaFoldDB" id="A0A9P9WCE1"/>
<feature type="binding site" evidence="5">
    <location>
        <position position="298"/>
    </location>
    <ligand>
        <name>Fe cation</name>
        <dbReference type="ChEBI" id="CHEBI:24875"/>
        <note>catalytic</note>
    </ligand>
</feature>
<dbReference type="EMBL" id="JAFIMR010000043">
    <property type="protein sequence ID" value="KAI1856594.1"/>
    <property type="molecule type" value="Genomic_DNA"/>
</dbReference>
<evidence type="ECO:0000256" key="2">
    <source>
        <dbReference type="ARBA" id="ARBA00022723"/>
    </source>
</evidence>
<keyword evidence="7" id="KW-1185">Reference proteome</keyword>
<comment type="similarity">
    <text evidence="1">Belongs to the carotenoid oxygenase family.</text>
</comment>
<dbReference type="PANTHER" id="PTHR10543:SF89">
    <property type="entry name" value="CAROTENOID 9,10(9',10')-CLEAVAGE DIOXYGENASE 1"/>
    <property type="match status" value="1"/>
</dbReference>
<feature type="binding site" evidence="5">
    <location>
        <position position="487"/>
    </location>
    <ligand>
        <name>Fe cation</name>
        <dbReference type="ChEBI" id="CHEBI:24875"/>
        <note>catalytic</note>
    </ligand>
</feature>
<comment type="caution">
    <text evidence="6">The sequence shown here is derived from an EMBL/GenBank/DDBJ whole genome shotgun (WGS) entry which is preliminary data.</text>
</comment>
<reference evidence="6" key="1">
    <citation type="submission" date="2021-03" db="EMBL/GenBank/DDBJ databases">
        <title>Revisited historic fungal species revealed as producer of novel bioactive compounds through whole genome sequencing and comparative genomics.</title>
        <authorList>
            <person name="Vignolle G.A."/>
            <person name="Hochenegger N."/>
            <person name="Mach R.L."/>
            <person name="Mach-Aigner A.R."/>
            <person name="Javad Rahimi M."/>
            <person name="Salim K.A."/>
            <person name="Chan C.M."/>
            <person name="Lim L.B.L."/>
            <person name="Cai F."/>
            <person name="Druzhinina I.S."/>
            <person name="U'Ren J.M."/>
            <person name="Derntl C."/>
        </authorList>
    </citation>
    <scope>NUCLEOTIDE SEQUENCE</scope>
    <source>
        <strain evidence="6">TUCIM 5799</strain>
    </source>
</reference>